<dbReference type="InterPro" id="IPR042095">
    <property type="entry name" value="SUMF_sf"/>
</dbReference>
<sequence>MDLTAWAGLDDAARLAHTTSLAARVGGRALTPSTLERDGVEFAFVPGGRVRLGFDAERWQPTRGQLDSYARSVEFGLPENPAEYLEFQVSAPRTVDLPPLLMAVTSAPLWPEPDETEAALAERGLRPPSPDEWEHACRSGSTTLFRWGDECPLDRLPGKGFEAEPNPFGLRLNFDPYILEASTDPGVVLGGDGGTTICGGHTGLLAWLPLAASFRDPELAGLFAGEEEGLYGDLEVRAVIEI</sequence>
<name>A0A9W6W8N0_9ACTN</name>
<evidence type="ECO:0000313" key="2">
    <source>
        <dbReference type="Proteomes" id="UP001165079"/>
    </source>
</evidence>
<comment type="caution">
    <text evidence="1">The sequence shown here is derived from an EMBL/GenBank/DDBJ whole genome shotgun (WGS) entry which is preliminary data.</text>
</comment>
<gene>
    <name evidence="1" type="ORF">Afil01_25410</name>
</gene>
<dbReference type="InterPro" id="IPR016187">
    <property type="entry name" value="CTDL_fold"/>
</dbReference>
<protein>
    <recommendedName>
        <fullName evidence="3">Sulfatase-modifying factor enzyme domain-containing protein</fullName>
    </recommendedName>
</protein>
<organism evidence="1 2">
    <name type="scientific">Actinorhabdospora filicis</name>
    <dbReference type="NCBI Taxonomy" id="1785913"/>
    <lineage>
        <taxon>Bacteria</taxon>
        <taxon>Bacillati</taxon>
        <taxon>Actinomycetota</taxon>
        <taxon>Actinomycetes</taxon>
        <taxon>Micromonosporales</taxon>
        <taxon>Micromonosporaceae</taxon>
        <taxon>Actinorhabdospora</taxon>
    </lineage>
</organism>
<keyword evidence="2" id="KW-1185">Reference proteome</keyword>
<dbReference type="Proteomes" id="UP001165079">
    <property type="component" value="Unassembled WGS sequence"/>
</dbReference>
<dbReference type="AlphaFoldDB" id="A0A9W6W8N0"/>
<accession>A0A9W6W8N0</accession>
<dbReference type="Gene3D" id="3.90.1580.10">
    <property type="entry name" value="paralog of FGE (formylglycine-generating enzyme)"/>
    <property type="match status" value="1"/>
</dbReference>
<dbReference type="EMBL" id="BSTX01000001">
    <property type="protein sequence ID" value="GLZ77734.1"/>
    <property type="molecule type" value="Genomic_DNA"/>
</dbReference>
<dbReference type="SUPFAM" id="SSF56436">
    <property type="entry name" value="C-type lectin-like"/>
    <property type="match status" value="1"/>
</dbReference>
<reference evidence="1" key="1">
    <citation type="submission" date="2023-03" db="EMBL/GenBank/DDBJ databases">
        <title>Actinorhabdospora filicis NBRC 111898.</title>
        <authorList>
            <person name="Ichikawa N."/>
            <person name="Sato H."/>
            <person name="Tonouchi N."/>
        </authorList>
    </citation>
    <scope>NUCLEOTIDE SEQUENCE</scope>
    <source>
        <strain evidence="1">NBRC 111898</strain>
    </source>
</reference>
<evidence type="ECO:0008006" key="3">
    <source>
        <dbReference type="Google" id="ProtNLM"/>
    </source>
</evidence>
<proteinExistence type="predicted"/>
<evidence type="ECO:0000313" key="1">
    <source>
        <dbReference type="EMBL" id="GLZ77734.1"/>
    </source>
</evidence>
<dbReference type="RefSeq" id="WP_285662823.1">
    <property type="nucleotide sequence ID" value="NZ_BSTX01000001.1"/>
</dbReference>